<gene>
    <name evidence="1" type="ORF">CCACVL1_24521</name>
</gene>
<evidence type="ECO:0000313" key="2">
    <source>
        <dbReference type="Proteomes" id="UP000188268"/>
    </source>
</evidence>
<feature type="non-terminal residue" evidence="1">
    <location>
        <position position="1"/>
    </location>
</feature>
<dbReference type="AlphaFoldDB" id="A0A1R3GPG8"/>
<comment type="caution">
    <text evidence="1">The sequence shown here is derived from an EMBL/GenBank/DDBJ whole genome shotgun (WGS) entry which is preliminary data.</text>
</comment>
<accession>A0A1R3GPG8</accession>
<proteinExistence type="predicted"/>
<protein>
    <submittedName>
        <fullName evidence="1">Uncharacterized protein</fullName>
    </submittedName>
</protein>
<keyword evidence="2" id="KW-1185">Reference proteome</keyword>
<organism evidence="1 2">
    <name type="scientific">Corchorus capsularis</name>
    <name type="common">Jute</name>
    <dbReference type="NCBI Taxonomy" id="210143"/>
    <lineage>
        <taxon>Eukaryota</taxon>
        <taxon>Viridiplantae</taxon>
        <taxon>Streptophyta</taxon>
        <taxon>Embryophyta</taxon>
        <taxon>Tracheophyta</taxon>
        <taxon>Spermatophyta</taxon>
        <taxon>Magnoliopsida</taxon>
        <taxon>eudicotyledons</taxon>
        <taxon>Gunneridae</taxon>
        <taxon>Pentapetalae</taxon>
        <taxon>rosids</taxon>
        <taxon>malvids</taxon>
        <taxon>Malvales</taxon>
        <taxon>Malvaceae</taxon>
        <taxon>Grewioideae</taxon>
        <taxon>Apeibeae</taxon>
        <taxon>Corchorus</taxon>
    </lineage>
</organism>
<name>A0A1R3GPG8_COCAP</name>
<dbReference type="Gramene" id="OMO59939">
    <property type="protein sequence ID" value="OMO59939"/>
    <property type="gene ID" value="CCACVL1_24521"/>
</dbReference>
<evidence type="ECO:0000313" key="1">
    <source>
        <dbReference type="EMBL" id="OMO59939.1"/>
    </source>
</evidence>
<dbReference type="Proteomes" id="UP000188268">
    <property type="component" value="Unassembled WGS sequence"/>
</dbReference>
<dbReference type="EMBL" id="AWWV01013817">
    <property type="protein sequence ID" value="OMO59939.1"/>
    <property type="molecule type" value="Genomic_DNA"/>
</dbReference>
<sequence>VVNREIETVLSIWKDKPQGIASLATMCISIGFSLR</sequence>
<reference evidence="1 2" key="1">
    <citation type="submission" date="2013-09" db="EMBL/GenBank/DDBJ databases">
        <title>Corchorus capsularis genome sequencing.</title>
        <authorList>
            <person name="Alam M."/>
            <person name="Haque M.S."/>
            <person name="Islam M.S."/>
            <person name="Emdad E.M."/>
            <person name="Islam M.M."/>
            <person name="Ahmed B."/>
            <person name="Halim A."/>
            <person name="Hossen Q.M.M."/>
            <person name="Hossain M.Z."/>
            <person name="Ahmed R."/>
            <person name="Khan M.M."/>
            <person name="Islam R."/>
            <person name="Rashid M.M."/>
            <person name="Khan S.A."/>
            <person name="Rahman M.S."/>
            <person name="Alam M."/>
        </authorList>
    </citation>
    <scope>NUCLEOTIDE SEQUENCE [LARGE SCALE GENOMIC DNA]</scope>
    <source>
        <strain evidence="2">cv. CVL-1</strain>
        <tissue evidence="1">Whole seedling</tissue>
    </source>
</reference>